<evidence type="ECO:0000313" key="1">
    <source>
        <dbReference type="EMBL" id="KUL23263.1"/>
    </source>
</evidence>
<proteinExistence type="predicted"/>
<dbReference type="NCBIfam" id="NF046037">
    <property type="entry name" value="carphisopro"/>
    <property type="match status" value="1"/>
</dbReference>
<organism evidence="1 2">
    <name type="scientific">Streptomyces regalis</name>
    <dbReference type="NCBI Taxonomy" id="68262"/>
    <lineage>
        <taxon>Bacteria</taxon>
        <taxon>Bacillati</taxon>
        <taxon>Actinomycetota</taxon>
        <taxon>Actinomycetes</taxon>
        <taxon>Kitasatosporales</taxon>
        <taxon>Streptomycetaceae</taxon>
        <taxon>Streptomyces</taxon>
    </lineage>
</organism>
<comment type="caution">
    <text evidence="1">The sequence shown here is derived from an EMBL/GenBank/DDBJ whole genome shotgun (WGS) entry which is preliminary data.</text>
</comment>
<accession>A0A101JAL9</accession>
<dbReference type="Proteomes" id="UP000053923">
    <property type="component" value="Unassembled WGS sequence"/>
</dbReference>
<dbReference type="InterPro" id="IPR059216">
    <property type="entry name" value="LeuA_carph_isopro_dom"/>
</dbReference>
<name>A0A101JAL9_9ACTN</name>
<dbReference type="OrthoDB" id="3323621at2"/>
<reference evidence="2" key="1">
    <citation type="submission" date="2015-10" db="EMBL/GenBank/DDBJ databases">
        <authorList>
            <person name="Ju K.-S."/>
            <person name="Doroghazi J.R."/>
            <person name="Metcalf W.W."/>
        </authorList>
    </citation>
    <scope>NUCLEOTIDE SEQUENCE [LARGE SCALE GENOMIC DNA]</scope>
    <source>
        <strain evidence="2">NRRL 3151</strain>
    </source>
</reference>
<gene>
    <name evidence="1" type="ORF">ADL12_40040</name>
</gene>
<sequence>MSKAAKGYNEVLSALLDELGWSPKALARKLNRVFGAGTVAETAPYHWRDAGGVPRSPLPAMTAHVLSHELGRPVSVEQLWQGRALDAPLLLPADANLEHPWTVKGLDQIVEDWVLGGLVDRRRFLAISGAGLLAAVSQYLDGVAGRGTFTPRITDSEGSDPLVAQVEQNLPLLQLLDDANGGARHLPYVGAQFRAVGLLLREGGFSQDATARLIRAFAEIGQLAGWMAFDSANHGLAQRYFVTALRAAHQVNDRELCAHILADMSFQAASRHHAEDAITLGEAARRASEAGTASVRASVLSRLAHGYAAAGRSADFERTSWLARELIETRAGYEVEPRWMYFLTPNHLECQTGYSMINLGRSAFREGQRSTGRRFMRRGQDLLETGAHMVSNGDPSQRRALFEGAWLALGYSASGEMERSIEIARTAVARLETVRSPRSTGLLQQLAVELRRRQRNPHVKTFLPELEEGLRVYAGTGPGQADTVGA</sequence>
<evidence type="ECO:0000313" key="2">
    <source>
        <dbReference type="Proteomes" id="UP000053923"/>
    </source>
</evidence>
<dbReference type="RefSeq" id="WP_062712630.1">
    <property type="nucleotide sequence ID" value="NZ_LLZG01000388.1"/>
</dbReference>
<dbReference type="AlphaFoldDB" id="A0A101JAL9"/>
<dbReference type="EMBL" id="LLZG01000388">
    <property type="protein sequence ID" value="KUL23263.1"/>
    <property type="molecule type" value="Genomic_DNA"/>
</dbReference>
<keyword evidence="2" id="KW-1185">Reference proteome</keyword>
<protein>
    <submittedName>
        <fullName evidence="1">Transcriptional regulator</fullName>
    </submittedName>
</protein>